<protein>
    <submittedName>
        <fullName evidence="3">DUF2520 domain-containing protein</fullName>
    </submittedName>
</protein>
<dbReference type="PANTHER" id="PTHR40459:SF1">
    <property type="entry name" value="CONSERVED HYPOTHETICAL ALANINE AND LEUCINE RICH PROTEIN"/>
    <property type="match status" value="1"/>
</dbReference>
<dbReference type="InterPro" id="IPR008927">
    <property type="entry name" value="6-PGluconate_DH-like_C_sf"/>
</dbReference>
<feature type="domain" description="Putative oxidoreductase/dehydrogenase Rossmann-like" evidence="1">
    <location>
        <begin position="6"/>
        <end position="112"/>
    </location>
</feature>
<evidence type="ECO:0000259" key="1">
    <source>
        <dbReference type="Pfam" id="PF10727"/>
    </source>
</evidence>
<feature type="domain" description="DUF2520" evidence="2">
    <location>
        <begin position="140"/>
        <end position="265"/>
    </location>
</feature>
<evidence type="ECO:0000313" key="3">
    <source>
        <dbReference type="EMBL" id="HGY54889.1"/>
    </source>
</evidence>
<dbReference type="Pfam" id="PF10727">
    <property type="entry name" value="Rossmann-like"/>
    <property type="match status" value="1"/>
</dbReference>
<sequence length="289" mass="31826">MKAGKKNILIIGPGKVGTSLFRALQENGTYHIYLAGKHSLSSPLSTHIKAEDYIDLSGETTHLQADLLILAVPDNRITEAAQNALKFSHSETIAVHTSGAFDSSRLEEFKKQDLPVAAWHPLQTFTQSFLPKQHWQGITTTFEGSSKALPAIKKLCVHLGCEVLPLSKEQKAALHLAAVITANFIPALFSAGSALLQKQGITWEQAQKLLIPLMRQSLNNIAGNPPGSALSGPLQRGDLETLQKHLAFLKENEPPQLAELYRLMSLLLAEEDKFDVKNRERTREWLSNA</sequence>
<dbReference type="InterPro" id="IPR036291">
    <property type="entry name" value="NAD(P)-bd_dom_sf"/>
</dbReference>
<organism evidence="3">
    <name type="scientific">Caldithrix abyssi</name>
    <dbReference type="NCBI Taxonomy" id="187145"/>
    <lineage>
        <taxon>Bacteria</taxon>
        <taxon>Pseudomonadati</taxon>
        <taxon>Calditrichota</taxon>
        <taxon>Calditrichia</taxon>
        <taxon>Calditrichales</taxon>
        <taxon>Calditrichaceae</taxon>
        <taxon>Caldithrix</taxon>
    </lineage>
</organism>
<proteinExistence type="predicted"/>
<dbReference type="InterPro" id="IPR018931">
    <property type="entry name" value="DUF2520"/>
</dbReference>
<dbReference type="SUPFAM" id="SSF51735">
    <property type="entry name" value="NAD(P)-binding Rossmann-fold domains"/>
    <property type="match status" value="1"/>
</dbReference>
<reference evidence="3" key="1">
    <citation type="journal article" date="2020" name="mSystems">
        <title>Genome- and Community-Level Interaction Insights into Carbon Utilization and Element Cycling Functions of Hydrothermarchaeota in Hydrothermal Sediment.</title>
        <authorList>
            <person name="Zhou Z."/>
            <person name="Liu Y."/>
            <person name="Xu W."/>
            <person name="Pan J."/>
            <person name="Luo Z.H."/>
            <person name="Li M."/>
        </authorList>
    </citation>
    <scope>NUCLEOTIDE SEQUENCE [LARGE SCALE GENOMIC DNA]</scope>
    <source>
        <strain evidence="3">HyVt-577</strain>
    </source>
</reference>
<dbReference type="Proteomes" id="UP000885779">
    <property type="component" value="Unassembled WGS sequence"/>
</dbReference>
<dbReference type="InterPro" id="IPR019665">
    <property type="entry name" value="OxRdtase/DH_put_Rossmann_dom"/>
</dbReference>
<name>A0A7V4WU34_CALAY</name>
<accession>A0A7V4WU34</accession>
<dbReference type="Pfam" id="PF10728">
    <property type="entry name" value="DUF2520"/>
    <property type="match status" value="1"/>
</dbReference>
<comment type="caution">
    <text evidence="3">The sequence shown here is derived from an EMBL/GenBank/DDBJ whole genome shotgun (WGS) entry which is preliminary data.</text>
</comment>
<dbReference type="SUPFAM" id="SSF48179">
    <property type="entry name" value="6-phosphogluconate dehydrogenase C-terminal domain-like"/>
    <property type="match status" value="1"/>
</dbReference>
<evidence type="ECO:0000259" key="2">
    <source>
        <dbReference type="Pfam" id="PF10728"/>
    </source>
</evidence>
<dbReference type="Gene3D" id="1.10.1040.20">
    <property type="entry name" value="ProC-like, C-terminal domain"/>
    <property type="match status" value="1"/>
</dbReference>
<dbReference type="AlphaFoldDB" id="A0A7V4WU34"/>
<dbReference type="Gene3D" id="3.40.50.720">
    <property type="entry name" value="NAD(P)-binding Rossmann-like Domain"/>
    <property type="match status" value="1"/>
</dbReference>
<dbReference type="InterPro" id="IPR037108">
    <property type="entry name" value="TM1727-like_C_sf"/>
</dbReference>
<dbReference type="EMBL" id="DRQG01000034">
    <property type="protein sequence ID" value="HGY54889.1"/>
    <property type="molecule type" value="Genomic_DNA"/>
</dbReference>
<gene>
    <name evidence="3" type="ORF">ENK44_04245</name>
</gene>
<dbReference type="PANTHER" id="PTHR40459">
    <property type="entry name" value="CONSERVED HYPOTHETICAL ALANINE AND LEUCINE RICH PROTEIN"/>
    <property type="match status" value="1"/>
</dbReference>